<comment type="caution">
    <text evidence="2">The sequence shown here is derived from an EMBL/GenBank/DDBJ whole genome shotgun (WGS) entry which is preliminary data.</text>
</comment>
<proteinExistence type="predicted"/>
<organism evidence="2 3">
    <name type="scientific">Portunus trituberculatus</name>
    <name type="common">Swimming crab</name>
    <name type="synonym">Neptunus trituberculatus</name>
    <dbReference type="NCBI Taxonomy" id="210409"/>
    <lineage>
        <taxon>Eukaryota</taxon>
        <taxon>Metazoa</taxon>
        <taxon>Ecdysozoa</taxon>
        <taxon>Arthropoda</taxon>
        <taxon>Crustacea</taxon>
        <taxon>Multicrustacea</taxon>
        <taxon>Malacostraca</taxon>
        <taxon>Eumalacostraca</taxon>
        <taxon>Eucarida</taxon>
        <taxon>Decapoda</taxon>
        <taxon>Pleocyemata</taxon>
        <taxon>Brachyura</taxon>
        <taxon>Eubrachyura</taxon>
        <taxon>Portunoidea</taxon>
        <taxon>Portunidae</taxon>
        <taxon>Portuninae</taxon>
        <taxon>Portunus</taxon>
    </lineage>
</organism>
<dbReference type="AlphaFoldDB" id="A0A5B7CGN4"/>
<evidence type="ECO:0000313" key="2">
    <source>
        <dbReference type="EMBL" id="MPC08842.1"/>
    </source>
</evidence>
<reference evidence="2 3" key="1">
    <citation type="submission" date="2019-05" db="EMBL/GenBank/DDBJ databases">
        <title>Another draft genome of Portunus trituberculatus and its Hox gene families provides insights of decapod evolution.</title>
        <authorList>
            <person name="Jeong J.-H."/>
            <person name="Song I."/>
            <person name="Kim S."/>
            <person name="Choi T."/>
            <person name="Kim D."/>
            <person name="Ryu S."/>
            <person name="Kim W."/>
        </authorList>
    </citation>
    <scope>NUCLEOTIDE SEQUENCE [LARGE SCALE GENOMIC DNA]</scope>
    <source>
        <tissue evidence="2">Muscle</tissue>
    </source>
</reference>
<dbReference type="Proteomes" id="UP000324222">
    <property type="component" value="Unassembled WGS sequence"/>
</dbReference>
<evidence type="ECO:0000256" key="1">
    <source>
        <dbReference type="SAM" id="MobiDB-lite"/>
    </source>
</evidence>
<keyword evidence="3" id="KW-1185">Reference proteome</keyword>
<name>A0A5B7CGN4_PORTR</name>
<protein>
    <submittedName>
        <fullName evidence="2">Uncharacterized protein</fullName>
    </submittedName>
</protein>
<accession>A0A5B7CGN4</accession>
<sequence>MKVDCLHSVRVWCADGVEAVDWPLTFTGRVAVTTGRGWPDASNLYDKSLHADNFSGREGRGLSPASVPLVKDSSAPPAG</sequence>
<dbReference type="EMBL" id="VSRR010000046">
    <property type="protein sequence ID" value="MPC08842.1"/>
    <property type="molecule type" value="Genomic_DNA"/>
</dbReference>
<feature type="region of interest" description="Disordered" evidence="1">
    <location>
        <begin position="56"/>
        <end position="79"/>
    </location>
</feature>
<gene>
    <name evidence="2" type="ORF">E2C01_001436</name>
</gene>
<evidence type="ECO:0000313" key="3">
    <source>
        <dbReference type="Proteomes" id="UP000324222"/>
    </source>
</evidence>